<evidence type="ECO:0000313" key="4">
    <source>
        <dbReference type="Proteomes" id="UP000266183"/>
    </source>
</evidence>
<sequence>MKIKLHYILFAISLSLVSLLGTNTAHAQDNTFPALDAGTYDAEAAEKERDKVIYSSSSSEMEPQAIHKLQTPAVKDSLANRNNAHRTVKNASESGKNANKPSSHSDDSVLSFNFLYYLFEKYKLQDIVD</sequence>
<gene>
    <name evidence="3" type="ORF">D4L85_08920</name>
</gene>
<organism evidence="3 4">
    <name type="scientific">Chryseolinea soli</name>
    <dbReference type="NCBI Taxonomy" id="2321403"/>
    <lineage>
        <taxon>Bacteria</taxon>
        <taxon>Pseudomonadati</taxon>
        <taxon>Bacteroidota</taxon>
        <taxon>Cytophagia</taxon>
        <taxon>Cytophagales</taxon>
        <taxon>Fulvivirgaceae</taxon>
        <taxon>Chryseolinea</taxon>
    </lineage>
</organism>
<keyword evidence="2" id="KW-0732">Signal</keyword>
<accession>A0A385SIH4</accession>
<dbReference type="AlphaFoldDB" id="A0A385SIH4"/>
<evidence type="ECO:0000313" key="3">
    <source>
        <dbReference type="EMBL" id="AYB30692.1"/>
    </source>
</evidence>
<evidence type="ECO:0000256" key="1">
    <source>
        <dbReference type="SAM" id="MobiDB-lite"/>
    </source>
</evidence>
<feature type="compositionally biased region" description="Polar residues" evidence="1">
    <location>
        <begin position="89"/>
        <end position="102"/>
    </location>
</feature>
<dbReference type="KEGG" id="chk:D4L85_08920"/>
<dbReference type="Proteomes" id="UP000266183">
    <property type="component" value="Chromosome"/>
</dbReference>
<feature type="signal peptide" evidence="2">
    <location>
        <begin position="1"/>
        <end position="27"/>
    </location>
</feature>
<dbReference type="RefSeq" id="WP_119753996.1">
    <property type="nucleotide sequence ID" value="NZ_CP032382.1"/>
</dbReference>
<evidence type="ECO:0000256" key="2">
    <source>
        <dbReference type="SAM" id="SignalP"/>
    </source>
</evidence>
<protein>
    <submittedName>
        <fullName evidence="3">Uncharacterized protein</fullName>
    </submittedName>
</protein>
<keyword evidence="4" id="KW-1185">Reference proteome</keyword>
<reference evidence="4" key="1">
    <citation type="submission" date="2018-09" db="EMBL/GenBank/DDBJ databases">
        <title>Chryseolinea sp. KIS68-18 isolated from soil.</title>
        <authorList>
            <person name="Weon H.-Y."/>
            <person name="Kwon S.-W."/>
            <person name="Lee S.A."/>
        </authorList>
    </citation>
    <scope>NUCLEOTIDE SEQUENCE [LARGE SCALE GENOMIC DNA]</scope>
    <source>
        <strain evidence="4">KIS68-18</strain>
    </source>
</reference>
<dbReference type="OrthoDB" id="979940at2"/>
<feature type="region of interest" description="Disordered" evidence="1">
    <location>
        <begin position="82"/>
        <end position="106"/>
    </location>
</feature>
<feature type="chain" id="PRO_5017194459" evidence="2">
    <location>
        <begin position="28"/>
        <end position="129"/>
    </location>
</feature>
<name>A0A385SIH4_9BACT</name>
<proteinExistence type="predicted"/>
<dbReference type="EMBL" id="CP032382">
    <property type="protein sequence ID" value="AYB30692.1"/>
    <property type="molecule type" value="Genomic_DNA"/>
</dbReference>